<dbReference type="PANTHER" id="PTHR14381:SF1">
    <property type="entry name" value="F-BOX_WD REPEAT-CONTAINING PROTEIN 4"/>
    <property type="match status" value="1"/>
</dbReference>
<dbReference type="SMART" id="SM00256">
    <property type="entry name" value="FBOX"/>
    <property type="match status" value="1"/>
</dbReference>
<dbReference type="Gene3D" id="1.20.1280.50">
    <property type="match status" value="1"/>
</dbReference>
<dbReference type="InterPro" id="IPR015943">
    <property type="entry name" value="WD40/YVTN_repeat-like_dom_sf"/>
</dbReference>
<dbReference type="PROSITE" id="PS50181">
    <property type="entry name" value="FBOX"/>
    <property type="match status" value="1"/>
</dbReference>
<dbReference type="Pfam" id="PF00400">
    <property type="entry name" value="WD40"/>
    <property type="match status" value="4"/>
</dbReference>
<feature type="repeat" description="WD" evidence="3">
    <location>
        <begin position="178"/>
        <end position="217"/>
    </location>
</feature>
<dbReference type="AlphaFoldDB" id="A7SVB5"/>
<dbReference type="InterPro" id="IPR036047">
    <property type="entry name" value="F-box-like_dom_sf"/>
</dbReference>
<dbReference type="InterPro" id="IPR036322">
    <property type="entry name" value="WD40_repeat_dom_sf"/>
</dbReference>
<organism evidence="5 6">
    <name type="scientific">Nematostella vectensis</name>
    <name type="common">Starlet sea anemone</name>
    <dbReference type="NCBI Taxonomy" id="45351"/>
    <lineage>
        <taxon>Eukaryota</taxon>
        <taxon>Metazoa</taxon>
        <taxon>Cnidaria</taxon>
        <taxon>Anthozoa</taxon>
        <taxon>Hexacorallia</taxon>
        <taxon>Actiniaria</taxon>
        <taxon>Edwardsiidae</taxon>
        <taxon>Nematostella</taxon>
    </lineage>
</organism>
<dbReference type="Pfam" id="PF12937">
    <property type="entry name" value="F-box-like"/>
    <property type="match status" value="1"/>
</dbReference>
<dbReference type="eggNOG" id="ENOG502QV15">
    <property type="taxonomic scope" value="Eukaryota"/>
</dbReference>
<evidence type="ECO:0000256" key="1">
    <source>
        <dbReference type="ARBA" id="ARBA00022574"/>
    </source>
</evidence>
<dbReference type="STRING" id="45351.A7SVB5"/>
<dbReference type="InterPro" id="IPR052301">
    <property type="entry name" value="SCF_F-box/WD-repeat"/>
</dbReference>
<dbReference type="SMART" id="SM00320">
    <property type="entry name" value="WD40"/>
    <property type="match status" value="5"/>
</dbReference>
<dbReference type="InterPro" id="IPR001680">
    <property type="entry name" value="WD40_rpt"/>
</dbReference>
<dbReference type="SUPFAM" id="SSF50978">
    <property type="entry name" value="WD40 repeat-like"/>
    <property type="match status" value="1"/>
</dbReference>
<dbReference type="PROSITE" id="PS50294">
    <property type="entry name" value="WD_REPEATS_REGION"/>
    <property type="match status" value="1"/>
</dbReference>
<name>A7SVB5_NEMVE</name>
<evidence type="ECO:0000313" key="6">
    <source>
        <dbReference type="Proteomes" id="UP000001593"/>
    </source>
</evidence>
<dbReference type="InterPro" id="IPR020472">
    <property type="entry name" value="WD40_PAC1"/>
</dbReference>
<dbReference type="PROSITE" id="PS50082">
    <property type="entry name" value="WD_REPEATS_2"/>
    <property type="match status" value="2"/>
</dbReference>
<evidence type="ECO:0000256" key="2">
    <source>
        <dbReference type="ARBA" id="ARBA00022737"/>
    </source>
</evidence>
<dbReference type="HOGENOM" id="CLU_034660_0_0_1"/>
<feature type="domain" description="F-box" evidence="4">
    <location>
        <begin position="9"/>
        <end position="55"/>
    </location>
</feature>
<dbReference type="EMBL" id="DS469831">
    <property type="protein sequence ID" value="EDO32332.1"/>
    <property type="molecule type" value="Genomic_DNA"/>
</dbReference>
<evidence type="ECO:0000259" key="4">
    <source>
        <dbReference type="PROSITE" id="PS50181"/>
    </source>
</evidence>
<evidence type="ECO:0000313" key="5">
    <source>
        <dbReference type="EMBL" id="EDO32332.1"/>
    </source>
</evidence>
<dbReference type="InParanoid" id="A7SVB5"/>
<keyword evidence="6" id="KW-1185">Reference proteome</keyword>
<feature type="repeat" description="WD" evidence="3">
    <location>
        <begin position="138"/>
        <end position="171"/>
    </location>
</feature>
<sequence>MALDGNGGKLSLDCLPEDVLFVILSYCDLWTLLRLARVNRTLNQMSSHDSVWIRIARRCANIRPSDKRADNSWKAMCRVSVNWMRGYCKDRCLLRFKCNYMPCVQLGRPHQILISLGADIVIYNKSKKKNQAYRQRTLCGHTADVAKFVVCDAYLLSCSMDKTIRLWNTKTWRCDGVLVGHDNGVYSVDGYRDTVISGGRDGVVKVWSKRSMSCVRELAVHDHVWCVGFNQSSRIALCGTAGHSTVHAPLQLWSLESGSLVSGFRMEDRGKGRGILSVKWESPSTFLSCGYDTTVRYWDTRINPRPGDYMLYHQARPGDHMLYHQEPGDHMLYHQEPGDHVFYHHQGLMIVCSIISKACNAFVIMCSIVSNACVVSWDDPHDSTVYCLDSDNKWMVVSGTSRYGVVRVWDKRVRRSVRSFYAGRTSSSPVYSLRFNRTTLVVALANGLRTLDFSG</sequence>
<dbReference type="PROSITE" id="PS00678">
    <property type="entry name" value="WD_REPEATS_1"/>
    <property type="match status" value="1"/>
</dbReference>
<gene>
    <name evidence="5" type="ORF">NEMVEDRAFT_v1g218029</name>
</gene>
<dbReference type="PANTHER" id="PTHR14381">
    <property type="entry name" value="DACTYLIN"/>
    <property type="match status" value="1"/>
</dbReference>
<accession>A7SVB5</accession>
<proteinExistence type="predicted"/>
<dbReference type="FunFam" id="1.20.1280.50:FF:000146">
    <property type="entry name" value="Dactylin, putative"/>
    <property type="match status" value="1"/>
</dbReference>
<reference evidence="5 6" key="1">
    <citation type="journal article" date="2007" name="Science">
        <title>Sea anemone genome reveals ancestral eumetazoan gene repertoire and genomic organization.</title>
        <authorList>
            <person name="Putnam N.H."/>
            <person name="Srivastava M."/>
            <person name="Hellsten U."/>
            <person name="Dirks B."/>
            <person name="Chapman J."/>
            <person name="Salamov A."/>
            <person name="Terry A."/>
            <person name="Shapiro H."/>
            <person name="Lindquist E."/>
            <person name="Kapitonov V.V."/>
            <person name="Jurka J."/>
            <person name="Genikhovich G."/>
            <person name="Grigoriev I.V."/>
            <person name="Lucas S.M."/>
            <person name="Steele R.E."/>
            <person name="Finnerty J.R."/>
            <person name="Technau U."/>
            <person name="Martindale M.Q."/>
            <person name="Rokhsar D.S."/>
        </authorList>
    </citation>
    <scope>NUCLEOTIDE SEQUENCE [LARGE SCALE GENOMIC DNA]</scope>
    <source>
        <strain evidence="6">CH2 X CH6</strain>
    </source>
</reference>
<dbReference type="Gene3D" id="2.130.10.10">
    <property type="entry name" value="YVTN repeat-like/Quinoprotein amine dehydrogenase"/>
    <property type="match status" value="3"/>
</dbReference>
<dbReference type="Proteomes" id="UP000001593">
    <property type="component" value="Unassembled WGS sequence"/>
</dbReference>
<dbReference type="PhylomeDB" id="A7SVB5"/>
<protein>
    <recommendedName>
        <fullName evidence="4">F-box domain-containing protein</fullName>
    </recommendedName>
</protein>
<evidence type="ECO:0000256" key="3">
    <source>
        <dbReference type="PROSITE-ProRule" id="PRU00221"/>
    </source>
</evidence>
<dbReference type="SUPFAM" id="SSF81383">
    <property type="entry name" value="F-box domain"/>
    <property type="match status" value="1"/>
</dbReference>
<dbReference type="GO" id="GO:0019005">
    <property type="term" value="C:SCF ubiquitin ligase complex"/>
    <property type="evidence" value="ECO:0000318"/>
    <property type="project" value="GO_Central"/>
</dbReference>
<keyword evidence="1 3" id="KW-0853">WD repeat</keyword>
<dbReference type="PRINTS" id="PR00320">
    <property type="entry name" value="GPROTEINBRPT"/>
</dbReference>
<dbReference type="GO" id="GO:0031146">
    <property type="term" value="P:SCF-dependent proteasomal ubiquitin-dependent protein catabolic process"/>
    <property type="evidence" value="ECO:0000318"/>
    <property type="project" value="GO_Central"/>
</dbReference>
<dbReference type="InterPro" id="IPR019775">
    <property type="entry name" value="WD40_repeat_CS"/>
</dbReference>
<dbReference type="InterPro" id="IPR001810">
    <property type="entry name" value="F-box_dom"/>
</dbReference>
<dbReference type="OMA" id="LTHFDMV"/>
<keyword evidence="2" id="KW-0677">Repeat</keyword>